<dbReference type="OrthoDB" id="2678751at2"/>
<dbReference type="AlphaFoldDB" id="A0A2W0HQ26"/>
<gene>
    <name evidence="3" type="ORF">CR205_09665</name>
</gene>
<keyword evidence="4" id="KW-1185">Reference proteome</keyword>
<dbReference type="InterPro" id="IPR015071">
    <property type="entry name" value="BOFC_N"/>
</dbReference>
<evidence type="ECO:0000259" key="1">
    <source>
        <dbReference type="Pfam" id="PF08955"/>
    </source>
</evidence>
<evidence type="ECO:0000259" key="2">
    <source>
        <dbReference type="Pfam" id="PF08977"/>
    </source>
</evidence>
<feature type="domain" description="Bypass-of-forespore C N-terminal" evidence="2">
    <location>
        <begin position="47"/>
        <end position="96"/>
    </location>
</feature>
<protein>
    <submittedName>
        <fullName evidence="3">Sporulation-like protein BofC</fullName>
    </submittedName>
</protein>
<dbReference type="InterPro" id="IPR038118">
    <property type="entry name" value="BOFC_N_sf"/>
</dbReference>
<dbReference type="RefSeq" id="WP_110519808.1">
    <property type="nucleotide sequence ID" value="NZ_PDOF01000001.1"/>
</dbReference>
<dbReference type="EMBL" id="PDOF01000001">
    <property type="protein sequence ID" value="PYZ99222.1"/>
    <property type="molecule type" value="Genomic_DNA"/>
</dbReference>
<evidence type="ECO:0000313" key="4">
    <source>
        <dbReference type="Proteomes" id="UP000248066"/>
    </source>
</evidence>
<comment type="caution">
    <text evidence="3">The sequence shown here is derived from an EMBL/GenBank/DDBJ whole genome shotgun (WGS) entry which is preliminary data.</text>
</comment>
<feature type="domain" description="Bypass of forespore C C-terminal" evidence="1">
    <location>
        <begin position="99"/>
        <end position="171"/>
    </location>
</feature>
<dbReference type="Pfam" id="PF08977">
    <property type="entry name" value="BOFC_N"/>
    <property type="match status" value="1"/>
</dbReference>
<dbReference type="Pfam" id="PF08955">
    <property type="entry name" value="BofC_C"/>
    <property type="match status" value="1"/>
</dbReference>
<evidence type="ECO:0000313" key="3">
    <source>
        <dbReference type="EMBL" id="PYZ99222.1"/>
    </source>
</evidence>
<reference evidence="3 4" key="1">
    <citation type="submission" date="2017-10" db="EMBL/GenBank/DDBJ databases">
        <title>Bacillus sp. nov., a halophilic bacterium isolated from a Yangshapao Lake.</title>
        <authorList>
            <person name="Wang H."/>
        </authorList>
    </citation>
    <scope>NUCLEOTIDE SEQUENCE [LARGE SCALE GENOMIC DNA]</scope>
    <source>
        <strain evidence="3 4">YSP-3</strain>
    </source>
</reference>
<dbReference type="Gene3D" id="3.30.70.1740">
    <property type="entry name" value="Bypass-of-forespore C, C-terminal domain"/>
    <property type="match status" value="1"/>
</dbReference>
<dbReference type="InterPro" id="IPR038117">
    <property type="entry name" value="BofC_C_sf"/>
</dbReference>
<dbReference type="Proteomes" id="UP000248066">
    <property type="component" value="Unassembled WGS sequence"/>
</dbReference>
<sequence>MIQFNRVILPVIIFLAVCLAGVVPAHSENTSDRSESGAYEVTGPITVEVLLQRVYLDGEISEEIVEEVIWSMEDFWSFYDEWQLVDHNYDQVIFRQEVNDISPLLKLNGYFGLSEDGMLNIYYGKPEENEVIQSFWQINTKELKSHAHTELKRGIPVFSRDQYLDVLQMYEKYAEF</sequence>
<dbReference type="Gene3D" id="3.10.20.420">
    <property type="entry name" value="Bypass-of-forespore C, N-terminal domain"/>
    <property type="match status" value="1"/>
</dbReference>
<dbReference type="InterPro" id="IPR015050">
    <property type="entry name" value="BofC_C"/>
</dbReference>
<name>A0A2W0HQ26_9BACI</name>
<organism evidence="3 4">
    <name type="scientific">Alteribacter lacisalsi</name>
    <dbReference type="NCBI Taxonomy" id="2045244"/>
    <lineage>
        <taxon>Bacteria</taxon>
        <taxon>Bacillati</taxon>
        <taxon>Bacillota</taxon>
        <taxon>Bacilli</taxon>
        <taxon>Bacillales</taxon>
        <taxon>Bacillaceae</taxon>
        <taxon>Alteribacter</taxon>
    </lineage>
</organism>
<proteinExistence type="predicted"/>
<accession>A0A2W0HQ26</accession>